<sequence>MSIIRQDCLFDMQELYDLEPTQRYNELFSAICIDPAVSVVMKKSRFGRPVNNNYPAMIQSLIVRYVERIPEIQLLVKRLQDDVQFKLDCGFLVSDTVPSEASYSRMITKILKSDALDRIESQLLSDALTEEFIDDEANVAFDAGHFEARNRAPSKKEDPYPEKPKKRGRKSKAEREKWLKEQEAYEASLPLYQKKIEDQLGVSYQKLHDEMPLVPTWDVKKNSEGKNAYWFGFKGHFAVETKSQFILHRLMSSGNLNDGKAAIPLMKGIQDKLPSFQMKYGILDAGYDFPAIYKQIHQLQGYSIIAYNKRNEPEPIGFDQHFAPTCVREHSYRYDSFDSKYQTLKYTAPKECETCPLAHESLCQKVYKVRIETDLRRYSAPARGSQAWENRYKERTAVERVISYLKELFQLNNVRYRTGKRAKVHFDFATLAYNGMKLASMRLQRRKETLKPATI</sequence>
<name>A0A6I5A5D3_9BACI</name>
<evidence type="ECO:0000259" key="2">
    <source>
        <dbReference type="Pfam" id="PF01609"/>
    </source>
</evidence>
<dbReference type="GO" id="GO:0003677">
    <property type="term" value="F:DNA binding"/>
    <property type="evidence" value="ECO:0007669"/>
    <property type="project" value="InterPro"/>
</dbReference>
<dbReference type="InterPro" id="IPR002559">
    <property type="entry name" value="Transposase_11"/>
</dbReference>
<dbReference type="OrthoDB" id="5751230at2"/>
<dbReference type="RefSeq" id="WP_160910131.1">
    <property type="nucleotide sequence ID" value="NZ_WMEQ01000018.1"/>
</dbReference>
<gene>
    <name evidence="4" type="ORF">GLW05_18520</name>
</gene>
<dbReference type="Pfam" id="PF05598">
    <property type="entry name" value="DUF772"/>
    <property type="match status" value="1"/>
</dbReference>
<dbReference type="Proteomes" id="UP000468638">
    <property type="component" value="Unassembled WGS sequence"/>
</dbReference>
<dbReference type="GO" id="GO:0006313">
    <property type="term" value="P:DNA transposition"/>
    <property type="evidence" value="ECO:0007669"/>
    <property type="project" value="InterPro"/>
</dbReference>
<feature type="domain" description="Transposase IS4-like" evidence="2">
    <location>
        <begin position="217"/>
        <end position="434"/>
    </location>
</feature>
<evidence type="ECO:0000313" key="4">
    <source>
        <dbReference type="EMBL" id="MYL35575.1"/>
    </source>
</evidence>
<feature type="region of interest" description="Disordered" evidence="1">
    <location>
        <begin position="148"/>
        <end position="175"/>
    </location>
</feature>
<comment type="caution">
    <text evidence="4">The sequence shown here is derived from an EMBL/GenBank/DDBJ whole genome shotgun (WGS) entry which is preliminary data.</text>
</comment>
<feature type="compositionally biased region" description="Basic and acidic residues" evidence="1">
    <location>
        <begin position="148"/>
        <end position="163"/>
    </location>
</feature>
<organism evidence="4 5">
    <name type="scientific">Pontibacillus yanchengensis</name>
    <dbReference type="NCBI Taxonomy" id="462910"/>
    <lineage>
        <taxon>Bacteria</taxon>
        <taxon>Bacillati</taxon>
        <taxon>Bacillota</taxon>
        <taxon>Bacilli</taxon>
        <taxon>Bacillales</taxon>
        <taxon>Bacillaceae</taxon>
        <taxon>Pontibacillus</taxon>
    </lineage>
</organism>
<accession>A0A6I5A5D3</accession>
<protein>
    <submittedName>
        <fullName evidence="4">Transposase</fullName>
    </submittedName>
</protein>
<proteinExistence type="predicted"/>
<evidence type="ECO:0000259" key="3">
    <source>
        <dbReference type="Pfam" id="PF05598"/>
    </source>
</evidence>
<reference evidence="4 5" key="1">
    <citation type="submission" date="2019-11" db="EMBL/GenBank/DDBJ databases">
        <title>Genome sequences of 17 halophilic strains isolated from different environments.</title>
        <authorList>
            <person name="Furrow R.E."/>
        </authorList>
    </citation>
    <scope>NUCLEOTIDE SEQUENCE [LARGE SCALE GENOMIC DNA]</scope>
    <source>
        <strain evidence="4 5">22514_16_FS</strain>
    </source>
</reference>
<feature type="domain" description="Transposase InsH N-terminal" evidence="3">
    <location>
        <begin position="28"/>
        <end position="107"/>
    </location>
</feature>
<dbReference type="InterPro" id="IPR008490">
    <property type="entry name" value="Transposase_InsH_N"/>
</dbReference>
<evidence type="ECO:0000313" key="5">
    <source>
        <dbReference type="Proteomes" id="UP000468638"/>
    </source>
</evidence>
<dbReference type="GO" id="GO:0004803">
    <property type="term" value="F:transposase activity"/>
    <property type="evidence" value="ECO:0007669"/>
    <property type="project" value="InterPro"/>
</dbReference>
<dbReference type="EMBL" id="WMEQ01000018">
    <property type="protein sequence ID" value="MYL35575.1"/>
    <property type="molecule type" value="Genomic_DNA"/>
</dbReference>
<dbReference type="AlphaFoldDB" id="A0A6I5A5D3"/>
<evidence type="ECO:0000256" key="1">
    <source>
        <dbReference type="SAM" id="MobiDB-lite"/>
    </source>
</evidence>
<dbReference type="Pfam" id="PF01609">
    <property type="entry name" value="DDE_Tnp_1"/>
    <property type="match status" value="1"/>
</dbReference>